<dbReference type="STRING" id="101091.A0A1C7NND3"/>
<feature type="active site" evidence="3">
    <location>
        <position position="354"/>
    </location>
</feature>
<comment type="similarity">
    <text evidence="1 4">Belongs to the citrate synthase family.</text>
</comment>
<dbReference type="CDD" id="cd06105">
    <property type="entry name" value="ScCit1-2_like"/>
    <property type="match status" value="1"/>
</dbReference>
<proteinExistence type="inferred from homology"/>
<dbReference type="FunFam" id="1.10.230.10:FF:000001">
    <property type="entry name" value="Citrate synthase"/>
    <property type="match status" value="1"/>
</dbReference>
<dbReference type="InterPro" id="IPR010109">
    <property type="entry name" value="Citrate_synthase_euk"/>
</dbReference>
<dbReference type="GO" id="GO:0005975">
    <property type="term" value="P:carbohydrate metabolic process"/>
    <property type="evidence" value="ECO:0007669"/>
    <property type="project" value="TreeGrafter"/>
</dbReference>
<evidence type="ECO:0000256" key="4">
    <source>
        <dbReference type="RuleBase" id="RU000441"/>
    </source>
</evidence>
<dbReference type="Proteomes" id="UP000093000">
    <property type="component" value="Unassembled WGS sequence"/>
</dbReference>
<dbReference type="GO" id="GO:0005759">
    <property type="term" value="C:mitochondrial matrix"/>
    <property type="evidence" value="ECO:0007669"/>
    <property type="project" value="TreeGrafter"/>
</dbReference>
<dbReference type="PROSITE" id="PS00480">
    <property type="entry name" value="CITRATE_SYNTHASE"/>
    <property type="match status" value="1"/>
</dbReference>
<accession>A0A1C7NND3</accession>
<dbReference type="OrthoDB" id="8017587at2759"/>
<dbReference type="FunFam" id="1.10.580.10:FF:000001">
    <property type="entry name" value="Citrate synthase"/>
    <property type="match status" value="1"/>
</dbReference>
<feature type="active site" evidence="3">
    <location>
        <position position="308"/>
    </location>
</feature>
<dbReference type="InterPro" id="IPR016143">
    <property type="entry name" value="Citrate_synth-like_sm_a-sub"/>
</dbReference>
<gene>
    <name evidence="5" type="primary">cit-1</name>
    <name evidence="5" type="ORF">A0J61_01355</name>
</gene>
<keyword evidence="2 4" id="KW-0808">Transferase</keyword>
<evidence type="ECO:0000256" key="1">
    <source>
        <dbReference type="ARBA" id="ARBA00010566"/>
    </source>
</evidence>
<dbReference type="AlphaFoldDB" id="A0A1C7NND3"/>
<dbReference type="Pfam" id="PF00285">
    <property type="entry name" value="Citrate_synt"/>
    <property type="match status" value="1"/>
</dbReference>
<dbReference type="InterPro" id="IPR016142">
    <property type="entry name" value="Citrate_synth-like_lrg_a-sub"/>
</dbReference>
<evidence type="ECO:0000256" key="3">
    <source>
        <dbReference type="PIRSR" id="PIRSR610109-1"/>
    </source>
</evidence>
<evidence type="ECO:0000313" key="5">
    <source>
        <dbReference type="EMBL" id="OBZ90597.1"/>
    </source>
</evidence>
<organism evidence="5 6">
    <name type="scientific">Choanephora cucurbitarum</name>
    <dbReference type="NCBI Taxonomy" id="101091"/>
    <lineage>
        <taxon>Eukaryota</taxon>
        <taxon>Fungi</taxon>
        <taxon>Fungi incertae sedis</taxon>
        <taxon>Mucoromycota</taxon>
        <taxon>Mucoromycotina</taxon>
        <taxon>Mucoromycetes</taxon>
        <taxon>Mucorales</taxon>
        <taxon>Mucorineae</taxon>
        <taxon>Choanephoraceae</taxon>
        <taxon>Choanephoroideae</taxon>
        <taxon>Choanephora</taxon>
    </lineage>
</organism>
<feature type="active site" evidence="3">
    <location>
        <position position="409"/>
    </location>
</feature>
<name>A0A1C7NND3_9FUNG</name>
<dbReference type="InterPro" id="IPR002020">
    <property type="entry name" value="Citrate_synthase"/>
</dbReference>
<sequence>MSALRAFTSLKAATRQSSFRFAPATAIGATRAYSSKVKSLKERVAELVPEKQAEVKAFKKEYGSKVLGEVTVDMAYGGMRGIKGLVWEGSVLDAEEGIRFRGMTIPDCQKVLPGAEEGGEPLPESLFWLLVTGEIPTHEQVKSLSAEWAARSSIPEFVEELIDRCPKTLHPMSQFSLAINALQHESHFAKAYSQGIHKSQYWDPTFEDTMDLIAKLPKVAARIYRNVYKDGKLPEIDQDKDYSYNFSKLLGFEDNKDFVELMRLYLTIHSDHEGGNVSAHTTHLVGSALSDPYLSFAAGLNGLAGPLHGLANQEVLRWTLKLKDSIGVDASEEQIKKYLWDTLNGGQVVPGYGHAVLRKTDPRYTAQREFALKHLPDDPLFGLVSKLYHIIPGVLTEHGKTKNPWPNVDAHSGVLLQYYGLTEQDYYTVLFGVSRALGVTAQLIWDRALLSPIERPKSYSTAHLKKMFGAN</sequence>
<dbReference type="InterPro" id="IPR019810">
    <property type="entry name" value="Citrate_synthase_AS"/>
</dbReference>
<dbReference type="SUPFAM" id="SSF48256">
    <property type="entry name" value="Citrate synthase"/>
    <property type="match status" value="1"/>
</dbReference>
<dbReference type="GO" id="GO:0006099">
    <property type="term" value="P:tricarboxylic acid cycle"/>
    <property type="evidence" value="ECO:0007669"/>
    <property type="project" value="InterPro"/>
</dbReference>
<dbReference type="GO" id="GO:0046912">
    <property type="term" value="F:acyltransferase activity, acyl groups converted into alkyl on transfer"/>
    <property type="evidence" value="ECO:0007669"/>
    <property type="project" value="InterPro"/>
</dbReference>
<dbReference type="InParanoid" id="A0A1C7NND3"/>
<dbReference type="GO" id="GO:0006101">
    <property type="term" value="P:citrate metabolic process"/>
    <property type="evidence" value="ECO:0007669"/>
    <property type="project" value="InterPro"/>
</dbReference>
<dbReference type="NCBIfam" id="NF007128">
    <property type="entry name" value="PRK09569.1"/>
    <property type="match status" value="1"/>
</dbReference>
<dbReference type="NCBIfam" id="TIGR01793">
    <property type="entry name" value="cit_synth_euk"/>
    <property type="match status" value="1"/>
</dbReference>
<protein>
    <recommendedName>
        <fullName evidence="4">Citrate synthase</fullName>
    </recommendedName>
</protein>
<reference evidence="5 6" key="1">
    <citation type="submission" date="2016-03" db="EMBL/GenBank/DDBJ databases">
        <title>Choanephora cucurbitarum.</title>
        <authorList>
            <person name="Min B."/>
            <person name="Park H."/>
            <person name="Park J.-H."/>
            <person name="Shin H.-D."/>
            <person name="Choi I.-G."/>
        </authorList>
    </citation>
    <scope>NUCLEOTIDE SEQUENCE [LARGE SCALE GENOMIC DNA]</scope>
    <source>
        <strain evidence="5 6">KUS-F28377</strain>
    </source>
</reference>
<dbReference type="PRINTS" id="PR00143">
    <property type="entry name" value="CITRTSNTHASE"/>
</dbReference>
<dbReference type="EMBL" id="LUGH01000042">
    <property type="protein sequence ID" value="OBZ90597.1"/>
    <property type="molecule type" value="Genomic_DNA"/>
</dbReference>
<dbReference type="InterPro" id="IPR036969">
    <property type="entry name" value="Citrate_synthase_sf"/>
</dbReference>
<dbReference type="Gene3D" id="1.10.230.10">
    <property type="entry name" value="Cytochrome P450-Terp, domain 2"/>
    <property type="match status" value="1"/>
</dbReference>
<evidence type="ECO:0000256" key="2">
    <source>
        <dbReference type="ARBA" id="ARBA00022679"/>
    </source>
</evidence>
<keyword evidence="6" id="KW-1185">Reference proteome</keyword>
<dbReference type="PANTHER" id="PTHR11739:SF8">
    <property type="entry name" value="CITRATE SYNTHASE, MITOCHONDRIAL"/>
    <property type="match status" value="1"/>
</dbReference>
<comment type="caution">
    <text evidence="5">The sequence shown here is derived from an EMBL/GenBank/DDBJ whole genome shotgun (WGS) entry which is preliminary data.</text>
</comment>
<dbReference type="FunCoup" id="A0A1C7NND3">
    <property type="interactions" value="448"/>
</dbReference>
<dbReference type="Gene3D" id="1.10.580.10">
    <property type="entry name" value="Citrate Synthase, domain 1"/>
    <property type="match status" value="1"/>
</dbReference>
<dbReference type="PANTHER" id="PTHR11739">
    <property type="entry name" value="CITRATE SYNTHASE"/>
    <property type="match status" value="1"/>
</dbReference>
<evidence type="ECO:0000313" key="6">
    <source>
        <dbReference type="Proteomes" id="UP000093000"/>
    </source>
</evidence>